<accession>A0A1I7SQT9</accession>
<evidence type="ECO:0000313" key="5">
    <source>
        <dbReference type="WBParaSite" id="BXY_1540200.1"/>
    </source>
</evidence>
<feature type="region of interest" description="Disordered" evidence="1">
    <location>
        <begin position="1"/>
        <end position="77"/>
    </location>
</feature>
<gene>
    <name evidence="2" type="ORF">BXYJ_LOCUS7435</name>
</gene>
<dbReference type="Proteomes" id="UP000659654">
    <property type="component" value="Unassembled WGS sequence"/>
</dbReference>
<evidence type="ECO:0000313" key="3">
    <source>
        <dbReference type="Proteomes" id="UP000095284"/>
    </source>
</evidence>
<name>A0A1I7SQT9_BURXY</name>
<reference evidence="2" key="2">
    <citation type="submission" date="2020-09" db="EMBL/GenBank/DDBJ databases">
        <authorList>
            <person name="Kikuchi T."/>
        </authorList>
    </citation>
    <scope>NUCLEOTIDE SEQUENCE</scope>
    <source>
        <strain evidence="2">Ka4C1</strain>
    </source>
</reference>
<organism evidence="3 5">
    <name type="scientific">Bursaphelenchus xylophilus</name>
    <name type="common">Pinewood nematode worm</name>
    <name type="synonym">Aphelenchoides xylophilus</name>
    <dbReference type="NCBI Taxonomy" id="6326"/>
    <lineage>
        <taxon>Eukaryota</taxon>
        <taxon>Metazoa</taxon>
        <taxon>Ecdysozoa</taxon>
        <taxon>Nematoda</taxon>
        <taxon>Chromadorea</taxon>
        <taxon>Rhabditida</taxon>
        <taxon>Tylenchina</taxon>
        <taxon>Tylenchomorpha</taxon>
        <taxon>Aphelenchoidea</taxon>
        <taxon>Aphelenchoididae</taxon>
        <taxon>Bursaphelenchus</taxon>
    </lineage>
</organism>
<protein>
    <submittedName>
        <fullName evidence="2">(pine wood nematode) hypothetical protein</fullName>
    </submittedName>
</protein>
<sequence>MPAGLNCHQAIRDDTSPRPSKMPKKKVKTEEASPEGGGSEGNANGLASPGPSPSLLNSARTNPAFTRRRRPRGLRREWISYSGPKIEAEQNALKGGMTGPSPAPKTHRYLDLG</sequence>
<evidence type="ECO:0000256" key="1">
    <source>
        <dbReference type="SAM" id="MobiDB-lite"/>
    </source>
</evidence>
<dbReference type="EMBL" id="CAJFCV020000003">
    <property type="protein sequence ID" value="CAG9110376.1"/>
    <property type="molecule type" value="Genomic_DNA"/>
</dbReference>
<dbReference type="Proteomes" id="UP000095284">
    <property type="component" value="Unplaced"/>
</dbReference>
<dbReference type="Proteomes" id="UP000582659">
    <property type="component" value="Unassembled WGS sequence"/>
</dbReference>
<evidence type="ECO:0000313" key="4">
    <source>
        <dbReference type="Proteomes" id="UP000659654"/>
    </source>
</evidence>
<dbReference type="AlphaFoldDB" id="A0A1I7SQT9"/>
<reference evidence="5" key="1">
    <citation type="submission" date="2016-11" db="UniProtKB">
        <authorList>
            <consortium name="WormBaseParasite"/>
        </authorList>
    </citation>
    <scope>IDENTIFICATION</scope>
</reference>
<feature type="compositionally biased region" description="Polar residues" evidence="1">
    <location>
        <begin position="54"/>
        <end position="64"/>
    </location>
</feature>
<proteinExistence type="predicted"/>
<dbReference type="EMBL" id="CAJFDI010000003">
    <property type="protein sequence ID" value="CAD5222467.1"/>
    <property type="molecule type" value="Genomic_DNA"/>
</dbReference>
<keyword evidence="4" id="KW-1185">Reference proteome</keyword>
<dbReference type="WBParaSite" id="BXY_1540200.1">
    <property type="protein sequence ID" value="BXY_1540200.1"/>
    <property type="gene ID" value="BXY_1540200"/>
</dbReference>
<evidence type="ECO:0000313" key="2">
    <source>
        <dbReference type="EMBL" id="CAD5222467.1"/>
    </source>
</evidence>
<feature type="region of interest" description="Disordered" evidence="1">
    <location>
        <begin position="89"/>
        <end position="113"/>
    </location>
</feature>